<evidence type="ECO:0000313" key="17">
    <source>
        <dbReference type="EMBL" id="KFM73810.1"/>
    </source>
</evidence>
<keyword evidence="8 15" id="KW-0805">Transcription regulation</keyword>
<proteinExistence type="inferred from homology"/>
<dbReference type="GO" id="GO:2001240">
    <property type="term" value="P:negative regulation of extrinsic apoptotic signaling pathway in absence of ligand"/>
    <property type="evidence" value="ECO:0007669"/>
    <property type="project" value="TreeGrafter"/>
</dbReference>
<feature type="active site" description="Proton donor" evidence="13">
    <location>
        <position position="306"/>
    </location>
</feature>
<comment type="similarity">
    <text evidence="2 15">Belongs to the HAD-like hydrolase superfamily. EYA family.</text>
</comment>
<evidence type="ECO:0000256" key="13">
    <source>
        <dbReference type="PIRSR" id="PIRSR628472-1"/>
    </source>
</evidence>
<evidence type="ECO:0000256" key="4">
    <source>
        <dbReference type="ARBA" id="ARBA00022723"/>
    </source>
</evidence>
<dbReference type="AlphaFoldDB" id="A0A087U8X1"/>
<keyword evidence="7 15" id="KW-0904">Protein phosphatase</keyword>
<name>A0A087U8X1_STEMI</name>
<keyword evidence="11" id="KW-0539">Nucleus</keyword>
<organism evidence="17 18">
    <name type="scientific">Stegodyphus mimosarum</name>
    <name type="common">African social velvet spider</name>
    <dbReference type="NCBI Taxonomy" id="407821"/>
    <lineage>
        <taxon>Eukaryota</taxon>
        <taxon>Metazoa</taxon>
        <taxon>Ecdysozoa</taxon>
        <taxon>Arthropoda</taxon>
        <taxon>Chelicerata</taxon>
        <taxon>Arachnida</taxon>
        <taxon>Araneae</taxon>
        <taxon>Araneomorphae</taxon>
        <taxon>Entelegynae</taxon>
        <taxon>Eresoidea</taxon>
        <taxon>Eresidae</taxon>
        <taxon>Stegodyphus</taxon>
    </lineage>
</organism>
<dbReference type="OMA" id="CARSSHD"/>
<sequence>MASPNDSPSYNTSAWGMCGSEPSVKVEHLAGTDGSHLDSGYPTTDSLANYTGDISPSKAAALDFTGSYPSSYYNSSMQAYQQFGAQNSTYSMQAASNFYNQASQATYGVLSQSYGVTGGRGLSHQSTKNNNTSLSQSAYLNPYGTHFPAGNGTQTTQNPYNYSGAYSASGFSSNAANAQSYPPQQSVDYSSYSGYSQSGYPYYATQGYNYMPQANSNSPLSLATSPNVPTTATYQLSQLPPCSTLEVSVTQFVLESHHSSSPVKLETTNGATKKGGKSGKGRGRRLNNPSPDPENNLERVFVWDLDETIIIFHSLLTGSYATRYGKDPPLSVQLGLRMEEKIFNLADTHFFFNDLEECDQVHIDDVSSDDNGQDLTNYNFQADGFHAAATNASLCLATGVRGGVDWMRKLAFRYRRIKEVYNQYRNNVGGLLGPVKREEWLQLRADIENLTDNWVTLALKCLSIIHSRSSCVNVLVTTTQLVPALAKVLLYNLGGVFSIENIYSATKTG</sequence>
<evidence type="ECO:0000256" key="5">
    <source>
        <dbReference type="ARBA" id="ARBA00022801"/>
    </source>
</evidence>
<evidence type="ECO:0000256" key="7">
    <source>
        <dbReference type="ARBA" id="ARBA00022912"/>
    </source>
</evidence>
<dbReference type="InterPro" id="IPR038102">
    <property type="entry name" value="EYA_dom_sf"/>
</dbReference>
<dbReference type="GO" id="GO:0004725">
    <property type="term" value="F:protein tyrosine phosphatase activity"/>
    <property type="evidence" value="ECO:0007669"/>
    <property type="project" value="UniProtKB-EC"/>
</dbReference>
<keyword evidence="5 15" id="KW-0378">Hydrolase</keyword>
<dbReference type="InterPro" id="IPR028472">
    <property type="entry name" value="EYA"/>
</dbReference>
<dbReference type="GO" id="GO:0045739">
    <property type="term" value="P:positive regulation of DNA repair"/>
    <property type="evidence" value="ECO:0007669"/>
    <property type="project" value="TreeGrafter"/>
</dbReference>
<keyword evidence="10" id="KW-0804">Transcription</keyword>
<dbReference type="Gene3D" id="3.40.50.12350">
    <property type="match status" value="1"/>
</dbReference>
<dbReference type="CDD" id="cd02601">
    <property type="entry name" value="HAD_Eya"/>
    <property type="match status" value="1"/>
</dbReference>
<evidence type="ECO:0000256" key="10">
    <source>
        <dbReference type="ARBA" id="ARBA00023163"/>
    </source>
</evidence>
<evidence type="ECO:0000313" key="18">
    <source>
        <dbReference type="Proteomes" id="UP000054359"/>
    </source>
</evidence>
<comment type="catalytic activity">
    <reaction evidence="12 15">
        <text>O-phospho-L-tyrosyl-[protein] + H2O = L-tyrosyl-[protein] + phosphate</text>
        <dbReference type="Rhea" id="RHEA:10684"/>
        <dbReference type="Rhea" id="RHEA-COMP:10136"/>
        <dbReference type="Rhea" id="RHEA-COMP:20101"/>
        <dbReference type="ChEBI" id="CHEBI:15377"/>
        <dbReference type="ChEBI" id="CHEBI:43474"/>
        <dbReference type="ChEBI" id="CHEBI:46858"/>
        <dbReference type="ChEBI" id="CHEBI:61978"/>
        <dbReference type="EC" id="3.1.3.48"/>
    </reaction>
</comment>
<dbReference type="PANTHER" id="PTHR10190">
    <property type="entry name" value="EYES ABSENT"/>
    <property type="match status" value="1"/>
</dbReference>
<comment type="subcellular location">
    <subcellularLocation>
        <location evidence="1">Nucleus</location>
    </subcellularLocation>
</comment>
<keyword evidence="18" id="KW-1185">Reference proteome</keyword>
<feature type="binding site" evidence="14">
    <location>
        <position position="306"/>
    </location>
    <ligand>
        <name>Mg(2+)</name>
        <dbReference type="ChEBI" id="CHEBI:18420"/>
    </ligand>
</feature>
<keyword evidence="3" id="KW-0217">Developmental protein</keyword>
<dbReference type="OrthoDB" id="167668at2759"/>
<dbReference type="STRING" id="407821.A0A087U8X1"/>
<dbReference type="GO" id="GO:0046872">
    <property type="term" value="F:metal ion binding"/>
    <property type="evidence" value="ECO:0007669"/>
    <property type="project" value="UniProtKB-KW"/>
</dbReference>
<dbReference type="GO" id="GO:0005634">
    <property type="term" value="C:nucleus"/>
    <property type="evidence" value="ECO:0007669"/>
    <property type="project" value="UniProtKB-SubCell"/>
</dbReference>
<comment type="cofactor">
    <cofactor evidence="14 15">
        <name>Mg(2+)</name>
        <dbReference type="ChEBI" id="CHEBI:18420"/>
    </cofactor>
    <text evidence="14 15">Binds 1 Mg(2+) ion per subunit.</text>
</comment>
<evidence type="ECO:0000256" key="2">
    <source>
        <dbReference type="ARBA" id="ARBA00010501"/>
    </source>
</evidence>
<feature type="non-terminal residue" evidence="17">
    <location>
        <position position="509"/>
    </location>
</feature>
<dbReference type="GO" id="GO:0030154">
    <property type="term" value="P:cell differentiation"/>
    <property type="evidence" value="ECO:0007669"/>
    <property type="project" value="TreeGrafter"/>
</dbReference>
<keyword evidence="6 14" id="KW-0460">Magnesium</keyword>
<dbReference type="EC" id="3.1.3.48" evidence="15"/>
<evidence type="ECO:0000256" key="8">
    <source>
        <dbReference type="ARBA" id="ARBA00023015"/>
    </source>
</evidence>
<dbReference type="PANTHER" id="PTHR10190:SF16">
    <property type="entry name" value="DEVELOPMENTAL PROTEIN EYES ABSENT"/>
    <property type="match status" value="1"/>
</dbReference>
<dbReference type="InterPro" id="IPR006545">
    <property type="entry name" value="EYA_dom"/>
</dbReference>
<keyword evidence="9" id="KW-0010">Activator</keyword>
<accession>A0A087U8X1</accession>
<dbReference type="InterPro" id="IPR042577">
    <property type="entry name" value="EYA_dom_metazoan"/>
</dbReference>
<feature type="region of interest" description="Disordered" evidence="16">
    <location>
        <begin position="260"/>
        <end position="296"/>
    </location>
</feature>
<evidence type="ECO:0000256" key="1">
    <source>
        <dbReference type="ARBA" id="ARBA00004123"/>
    </source>
</evidence>
<evidence type="ECO:0000256" key="6">
    <source>
        <dbReference type="ARBA" id="ARBA00022842"/>
    </source>
</evidence>
<feature type="compositionally biased region" description="Polar residues" evidence="16">
    <location>
        <begin position="260"/>
        <end position="271"/>
    </location>
</feature>
<feature type="binding site" evidence="14">
    <location>
        <position position="304"/>
    </location>
    <ligand>
        <name>Mg(2+)</name>
        <dbReference type="ChEBI" id="CHEBI:18420"/>
    </ligand>
</feature>
<feature type="active site" description="Nucleophile" evidence="13">
    <location>
        <position position="304"/>
    </location>
</feature>
<dbReference type="EMBL" id="KK118771">
    <property type="protein sequence ID" value="KFM73810.1"/>
    <property type="molecule type" value="Genomic_DNA"/>
</dbReference>
<feature type="compositionally biased region" description="Basic residues" evidence="16">
    <location>
        <begin position="274"/>
        <end position="285"/>
    </location>
</feature>
<evidence type="ECO:0000256" key="9">
    <source>
        <dbReference type="ARBA" id="ARBA00023159"/>
    </source>
</evidence>
<reference evidence="17 18" key="1">
    <citation type="submission" date="2013-11" db="EMBL/GenBank/DDBJ databases">
        <title>Genome sequencing of Stegodyphus mimosarum.</title>
        <authorList>
            <person name="Bechsgaard J."/>
        </authorList>
    </citation>
    <scope>NUCLEOTIDE SEQUENCE [LARGE SCALE GENOMIC DNA]</scope>
</reference>
<evidence type="ECO:0000256" key="15">
    <source>
        <dbReference type="RuleBase" id="RU362036"/>
    </source>
</evidence>
<evidence type="ECO:0000256" key="11">
    <source>
        <dbReference type="ARBA" id="ARBA00023242"/>
    </source>
</evidence>
<evidence type="ECO:0000256" key="16">
    <source>
        <dbReference type="SAM" id="MobiDB-lite"/>
    </source>
</evidence>
<protein>
    <recommendedName>
        <fullName evidence="15">Eyes absent homolog</fullName>
        <ecNumber evidence="15">3.1.3.48</ecNumber>
    </recommendedName>
</protein>
<evidence type="ECO:0000256" key="14">
    <source>
        <dbReference type="PIRSR" id="PIRSR628472-2"/>
    </source>
</evidence>
<gene>
    <name evidence="17" type="ORF">X975_09406</name>
</gene>
<keyword evidence="4 14" id="KW-0479">Metal-binding</keyword>
<dbReference type="Proteomes" id="UP000054359">
    <property type="component" value="Unassembled WGS sequence"/>
</dbReference>
<evidence type="ECO:0000256" key="3">
    <source>
        <dbReference type="ARBA" id="ARBA00022473"/>
    </source>
</evidence>
<dbReference type="NCBIfam" id="TIGR01658">
    <property type="entry name" value="EYA-cons_domain"/>
    <property type="match status" value="1"/>
</dbReference>
<evidence type="ECO:0000256" key="12">
    <source>
        <dbReference type="ARBA" id="ARBA00051722"/>
    </source>
</evidence>